<protein>
    <submittedName>
        <fullName evidence="1">Uncharacterized protein</fullName>
    </submittedName>
</protein>
<reference evidence="2" key="1">
    <citation type="journal article" date="2017" name="Nat. Ecol. Evol.">
        <title>Genome expansion and lineage-specific genetic innovations in the forest pathogenic fungi Armillaria.</title>
        <authorList>
            <person name="Sipos G."/>
            <person name="Prasanna A.N."/>
            <person name="Walter M.C."/>
            <person name="O'Connor E."/>
            <person name="Balint B."/>
            <person name="Krizsan K."/>
            <person name="Kiss B."/>
            <person name="Hess J."/>
            <person name="Varga T."/>
            <person name="Slot J."/>
            <person name="Riley R."/>
            <person name="Boka B."/>
            <person name="Rigling D."/>
            <person name="Barry K."/>
            <person name="Lee J."/>
            <person name="Mihaltcheva S."/>
            <person name="LaButti K."/>
            <person name="Lipzen A."/>
            <person name="Waldron R."/>
            <person name="Moloney N.M."/>
            <person name="Sperisen C."/>
            <person name="Kredics L."/>
            <person name="Vagvoelgyi C."/>
            <person name="Patrignani A."/>
            <person name="Fitzpatrick D."/>
            <person name="Nagy I."/>
            <person name="Doyle S."/>
            <person name="Anderson J.B."/>
            <person name="Grigoriev I.V."/>
            <person name="Gueldener U."/>
            <person name="Muensterkoetter M."/>
            <person name="Nagy L.G."/>
        </authorList>
    </citation>
    <scope>NUCLEOTIDE SEQUENCE [LARGE SCALE GENOMIC DNA]</scope>
    <source>
        <strain evidence="2">Ar21-2</strain>
    </source>
</reference>
<dbReference type="OrthoDB" id="10441090at2759"/>
<proteinExistence type="predicted"/>
<keyword evidence="2" id="KW-1185">Reference proteome</keyword>
<dbReference type="EMBL" id="KZ293711">
    <property type="protein sequence ID" value="PBK82971.1"/>
    <property type="molecule type" value="Genomic_DNA"/>
</dbReference>
<dbReference type="AlphaFoldDB" id="A0A2H3CIR1"/>
<evidence type="ECO:0000313" key="1">
    <source>
        <dbReference type="EMBL" id="PBK82971.1"/>
    </source>
</evidence>
<sequence>MSSGNLIMSPDSMKELQHTAQKIKEKVYTFTIVWHELSMLFLHISVHQSMPQNGLRFIENFRQHFCVDGTMLSIFFAFTLRLKEDSFERIRTIPCLIKELVVERAKHVDENIPWLSNDHYIESYTSSMKRATNLITSLAALLPAQSHSPANVLPLHIIPLSPVATNSVNWDMTLLSHITPTLSVSETPYADFTSSMSIAVCKVICVSAAIFHDNLSTSPGAGVDSPEMHTLVKWQPYLFHSGMRTSLLAGIKARNNSRNEGDDQGVMKTLAFTLTEVVITTRVINCIRQEEMCVHFLEV</sequence>
<evidence type="ECO:0000313" key="2">
    <source>
        <dbReference type="Proteomes" id="UP000217790"/>
    </source>
</evidence>
<dbReference type="Proteomes" id="UP000217790">
    <property type="component" value="Unassembled WGS sequence"/>
</dbReference>
<dbReference type="InParanoid" id="A0A2H3CIR1"/>
<name>A0A2H3CIR1_ARMGA</name>
<accession>A0A2H3CIR1</accession>
<organism evidence="1 2">
    <name type="scientific">Armillaria gallica</name>
    <name type="common">Bulbous honey fungus</name>
    <name type="synonym">Armillaria bulbosa</name>
    <dbReference type="NCBI Taxonomy" id="47427"/>
    <lineage>
        <taxon>Eukaryota</taxon>
        <taxon>Fungi</taxon>
        <taxon>Dikarya</taxon>
        <taxon>Basidiomycota</taxon>
        <taxon>Agaricomycotina</taxon>
        <taxon>Agaricomycetes</taxon>
        <taxon>Agaricomycetidae</taxon>
        <taxon>Agaricales</taxon>
        <taxon>Marasmiineae</taxon>
        <taxon>Physalacriaceae</taxon>
        <taxon>Armillaria</taxon>
    </lineage>
</organism>
<gene>
    <name evidence="1" type="ORF">ARMGADRAFT_1089879</name>
</gene>